<reference evidence="1 2" key="1">
    <citation type="submission" date="2016-11" db="EMBL/GenBank/DDBJ databases">
        <authorList>
            <person name="Jaros S."/>
            <person name="Januszkiewicz K."/>
            <person name="Wedrychowicz H."/>
        </authorList>
    </citation>
    <scope>NUCLEOTIDE SEQUENCE [LARGE SCALE GENOMIC DNA]</scope>
    <source>
        <strain evidence="1 2">DSM 21758</strain>
    </source>
</reference>
<protein>
    <submittedName>
        <fullName evidence="1">Uncharacterized protein</fullName>
    </submittedName>
</protein>
<evidence type="ECO:0000313" key="2">
    <source>
        <dbReference type="Proteomes" id="UP000184310"/>
    </source>
</evidence>
<dbReference type="AlphaFoldDB" id="A0A1M6KGL9"/>
<dbReference type="RefSeq" id="WP_072987142.1">
    <property type="nucleotide sequence ID" value="NZ_FQZB01000009.1"/>
</dbReference>
<keyword evidence="2" id="KW-1185">Reference proteome</keyword>
<name>A0A1M6KGL9_9CLOT</name>
<dbReference type="Proteomes" id="UP000184310">
    <property type="component" value="Unassembled WGS sequence"/>
</dbReference>
<organism evidence="1 2">
    <name type="scientific">Clostridium cavendishii DSM 21758</name>
    <dbReference type="NCBI Taxonomy" id="1121302"/>
    <lineage>
        <taxon>Bacteria</taxon>
        <taxon>Bacillati</taxon>
        <taxon>Bacillota</taxon>
        <taxon>Clostridia</taxon>
        <taxon>Eubacteriales</taxon>
        <taxon>Clostridiaceae</taxon>
        <taxon>Clostridium</taxon>
    </lineage>
</organism>
<proteinExistence type="predicted"/>
<sequence>MDRDIKFLVKASSNEVYDYEEFEICAIIESLYIDFLNIKICFGDLDHIKFIDDSLRINNIEFKDINIQKGIDLNKLYKDVDKNKEIEIKFKAQVITESNIQSKSLLFKLTYEYMKNDIRVIEEVLSNKYILKVKWNEFSNQVFCDKKKVNVNQVISYMCKVKYKGNVKSLIKVYIDIPKNTVLVDESLRINNIKSEWKSWNEGFELGVTDEFYIEKDFTINFSVRVTVFADTWCKIVPKISFRQELEKLEIKKYESNIPIVFYGYSAIKEFSVCGMFKNNSYEDEVSEIYDYYGSLVIVKEEKYLGPESIKDGIPYIVGGGNVVNGFIVVKLTYSTKNIQAPIFSEEFKLPFTEYIKNISDNITKQIVNGEVFDVFVSKVLENSIYVSVKAYLEVF</sequence>
<gene>
    <name evidence="1" type="ORF">SAMN02745163_02192</name>
</gene>
<dbReference type="STRING" id="1121302.SAMN02745163_02192"/>
<evidence type="ECO:0000313" key="1">
    <source>
        <dbReference type="EMBL" id="SHJ58027.1"/>
    </source>
</evidence>
<accession>A0A1M6KGL9</accession>
<dbReference type="EMBL" id="FQZB01000009">
    <property type="protein sequence ID" value="SHJ58027.1"/>
    <property type="molecule type" value="Genomic_DNA"/>
</dbReference>